<evidence type="ECO:0000256" key="8">
    <source>
        <dbReference type="SAM" id="MobiDB-lite"/>
    </source>
</evidence>
<gene>
    <name evidence="10" type="ORF">Rsub_01405</name>
</gene>
<dbReference type="GO" id="GO:1904423">
    <property type="term" value="C:dehydrodolichyl diphosphate synthase complex"/>
    <property type="evidence" value="ECO:0007669"/>
    <property type="project" value="InterPro"/>
</dbReference>
<dbReference type="AlphaFoldDB" id="A0A2V0NN00"/>
<comment type="cofactor">
    <cofactor evidence="1">
        <name>Mg(2+)</name>
        <dbReference type="ChEBI" id="CHEBI:18420"/>
    </cofactor>
</comment>
<dbReference type="UniPathway" id="UPA00378"/>
<comment type="similarity">
    <text evidence="3">Belongs to the UPP synthase family.</text>
</comment>
<dbReference type="Proteomes" id="UP000247498">
    <property type="component" value="Unassembled WGS sequence"/>
</dbReference>
<evidence type="ECO:0000256" key="5">
    <source>
        <dbReference type="ARBA" id="ARBA00022679"/>
    </source>
</evidence>
<dbReference type="PANTHER" id="PTHR21528">
    <property type="entry name" value="DEHYDRODOLICHYL DIPHOSPHATE SYNTHASE COMPLEX SUBUNIT NUS1"/>
    <property type="match status" value="1"/>
</dbReference>
<dbReference type="GO" id="GO:0045547">
    <property type="term" value="F:ditrans,polycis-polyprenyl diphosphate synthase [(2E,6E)-farnesyl diphosphate specific] activity"/>
    <property type="evidence" value="ECO:0007669"/>
    <property type="project" value="UniProtKB-EC"/>
</dbReference>
<feature type="transmembrane region" description="Helical" evidence="9">
    <location>
        <begin position="12"/>
        <end position="34"/>
    </location>
</feature>
<evidence type="ECO:0000313" key="11">
    <source>
        <dbReference type="Proteomes" id="UP000247498"/>
    </source>
</evidence>
<comment type="catalytic activity">
    <reaction evidence="7">
        <text>n isopentenyl diphosphate + (2E,6E)-farnesyl diphosphate = a di-trans,poly-cis-polyprenyl diphosphate + n diphosphate</text>
        <dbReference type="Rhea" id="RHEA:53008"/>
        <dbReference type="Rhea" id="RHEA-COMP:19494"/>
        <dbReference type="ChEBI" id="CHEBI:33019"/>
        <dbReference type="ChEBI" id="CHEBI:128769"/>
        <dbReference type="ChEBI" id="CHEBI:136960"/>
        <dbReference type="ChEBI" id="CHEBI:175763"/>
        <dbReference type="EC" id="2.5.1.87"/>
    </reaction>
</comment>
<keyword evidence="9" id="KW-1133">Transmembrane helix</keyword>
<sequence>MAGARRPPAWIAVDALIWFIQLICDALALLWAAVGPRPARGPSPAAKTRGSRPSPPSTAGVVFAEPEPHEISLQRAADVALWCAGEGLEYVYLFDPAGCLKGAAPLLARRLCAHPAAAGLELRVLAGWPGLAAAAATAAAAAASQAGGETATQQQAGSKGALRRPHANGAAAIPQEQAQEQEQEQENKRGSASIAAEAAEQKDQQLPRRRQRQQQQQQQQNGSHAWEKLKDTQQQRQPDQRCHTPNGRKPGAGAGQQQQNGSGRTQARARQPAGAPAPAGAHAGTAVAAAVAQPTARRRVTVHLLSAEDSAAPALAAALMPAPAAACLDPCACACADGDPAADAAAAAAKAPAAAAAAAEAADPADPAVVYAQLAAAAGPEVLREPQLLLVYGPALTLAGYPAFHTRCAQIYHLGRASEARADGVRGALERHARALQRHGA</sequence>
<evidence type="ECO:0000256" key="7">
    <source>
        <dbReference type="ARBA" id="ARBA00047353"/>
    </source>
</evidence>
<evidence type="ECO:0000256" key="2">
    <source>
        <dbReference type="ARBA" id="ARBA00004922"/>
    </source>
</evidence>
<evidence type="ECO:0000256" key="4">
    <source>
        <dbReference type="ARBA" id="ARBA00012596"/>
    </source>
</evidence>
<keyword evidence="11" id="KW-1185">Reference proteome</keyword>
<dbReference type="EC" id="2.5.1.87" evidence="4"/>
<feature type="compositionally biased region" description="Low complexity" evidence="8">
    <location>
        <begin position="255"/>
        <end position="286"/>
    </location>
</feature>
<reference evidence="10 11" key="1">
    <citation type="journal article" date="2018" name="Sci. Rep.">
        <title>Raphidocelis subcapitata (=Pseudokirchneriella subcapitata) provides an insight into genome evolution and environmental adaptations in the Sphaeropleales.</title>
        <authorList>
            <person name="Suzuki S."/>
            <person name="Yamaguchi H."/>
            <person name="Nakajima N."/>
            <person name="Kawachi M."/>
        </authorList>
    </citation>
    <scope>NUCLEOTIDE SEQUENCE [LARGE SCALE GENOMIC DNA]</scope>
    <source>
        <strain evidence="10 11">NIES-35</strain>
    </source>
</reference>
<feature type="compositionally biased region" description="Basic and acidic residues" evidence="8">
    <location>
        <begin position="225"/>
        <end position="242"/>
    </location>
</feature>
<organism evidence="10 11">
    <name type="scientific">Raphidocelis subcapitata</name>
    <dbReference type="NCBI Taxonomy" id="307507"/>
    <lineage>
        <taxon>Eukaryota</taxon>
        <taxon>Viridiplantae</taxon>
        <taxon>Chlorophyta</taxon>
        <taxon>core chlorophytes</taxon>
        <taxon>Chlorophyceae</taxon>
        <taxon>CS clade</taxon>
        <taxon>Sphaeropleales</taxon>
        <taxon>Selenastraceae</taxon>
        <taxon>Raphidocelis</taxon>
    </lineage>
</organism>
<proteinExistence type="inferred from homology"/>
<dbReference type="EMBL" id="BDRX01000007">
    <property type="protein sequence ID" value="GBF88906.1"/>
    <property type="molecule type" value="Genomic_DNA"/>
</dbReference>
<evidence type="ECO:0000313" key="10">
    <source>
        <dbReference type="EMBL" id="GBF88906.1"/>
    </source>
</evidence>
<dbReference type="PANTHER" id="PTHR21528:SF0">
    <property type="entry name" value="DEHYDRODOLICHYL DIPHOSPHATE SYNTHASE COMPLEX SUBUNIT NUS1"/>
    <property type="match status" value="1"/>
</dbReference>
<evidence type="ECO:0000256" key="9">
    <source>
        <dbReference type="SAM" id="Phobius"/>
    </source>
</evidence>
<feature type="region of interest" description="Disordered" evidence="8">
    <location>
        <begin position="41"/>
        <end position="61"/>
    </location>
</feature>
<name>A0A2V0NN00_9CHLO</name>
<keyword evidence="9" id="KW-0812">Transmembrane</keyword>
<keyword evidence="6" id="KW-0460">Magnesium</keyword>
<evidence type="ECO:0000256" key="3">
    <source>
        <dbReference type="ARBA" id="ARBA00005432"/>
    </source>
</evidence>
<keyword evidence="9" id="KW-0472">Membrane</keyword>
<protein>
    <recommendedName>
        <fullName evidence="4">ditrans,polycis-polyprenyl diphosphate synthase [(2E,6E)-farnesyldiphosphate specific]</fullName>
        <ecNumber evidence="4">2.5.1.87</ecNumber>
    </recommendedName>
</protein>
<keyword evidence="5" id="KW-0808">Transferase</keyword>
<dbReference type="OrthoDB" id="537395at2759"/>
<accession>A0A2V0NN00</accession>
<comment type="caution">
    <text evidence="10">The sequence shown here is derived from an EMBL/GenBank/DDBJ whole genome shotgun (WGS) entry which is preliminary data.</text>
</comment>
<dbReference type="STRING" id="307507.A0A2V0NN00"/>
<evidence type="ECO:0000256" key="6">
    <source>
        <dbReference type="ARBA" id="ARBA00022842"/>
    </source>
</evidence>
<comment type="pathway">
    <text evidence="2">Protein modification; protein glycosylation.</text>
</comment>
<evidence type="ECO:0000256" key="1">
    <source>
        <dbReference type="ARBA" id="ARBA00001946"/>
    </source>
</evidence>
<dbReference type="InterPro" id="IPR038887">
    <property type="entry name" value="Nus1/NgBR"/>
</dbReference>
<dbReference type="InParanoid" id="A0A2V0NN00"/>
<feature type="region of interest" description="Disordered" evidence="8">
    <location>
        <begin position="149"/>
        <end position="286"/>
    </location>
</feature>
<dbReference type="GO" id="GO:0005789">
    <property type="term" value="C:endoplasmic reticulum membrane"/>
    <property type="evidence" value="ECO:0007669"/>
    <property type="project" value="TreeGrafter"/>
</dbReference>